<evidence type="ECO:0000256" key="2">
    <source>
        <dbReference type="ARBA" id="ARBA00022679"/>
    </source>
</evidence>
<accession>A0A248LJA5</accession>
<dbReference type="EMBL" id="CP022115">
    <property type="protein sequence ID" value="ASJ24837.1"/>
    <property type="molecule type" value="Genomic_DNA"/>
</dbReference>
<dbReference type="RefSeq" id="WP_088860958.1">
    <property type="nucleotide sequence ID" value="NZ_CP022115.1"/>
</dbReference>
<dbReference type="PANTHER" id="PTHR30420">
    <property type="entry name" value="N-SUCCINYLARGININE DIHYDROLASE"/>
    <property type="match status" value="1"/>
</dbReference>
<keyword evidence="3" id="KW-0012">Acyltransferase</keyword>
<dbReference type="Pfam" id="PF04958">
    <property type="entry name" value="AstA"/>
    <property type="match status" value="1"/>
</dbReference>
<keyword evidence="2 4" id="KW-0808">Transferase</keyword>
<dbReference type="GO" id="GO:0008791">
    <property type="term" value="F:arginine N-succinyltransferase activity"/>
    <property type="evidence" value="ECO:0007669"/>
    <property type="project" value="InterPro"/>
</dbReference>
<dbReference type="InterPro" id="IPR017650">
    <property type="entry name" value="Arginine_N-succinylTrfase"/>
</dbReference>
<organism evidence="4 5">
    <name type="scientific">Laribacter hongkongensis</name>
    <dbReference type="NCBI Taxonomy" id="168471"/>
    <lineage>
        <taxon>Bacteria</taxon>
        <taxon>Pseudomonadati</taxon>
        <taxon>Pseudomonadota</taxon>
        <taxon>Betaproteobacteria</taxon>
        <taxon>Neisseriales</taxon>
        <taxon>Aquaspirillaceae</taxon>
        <taxon>Laribacter</taxon>
    </lineage>
</organism>
<keyword evidence="1" id="KW-0056">Arginine metabolism</keyword>
<dbReference type="InterPro" id="IPR016181">
    <property type="entry name" value="Acyl_CoA_acyltransferase"/>
</dbReference>
<dbReference type="NCBIfam" id="TIGR03244">
    <property type="entry name" value="arg_catab_AstA"/>
    <property type="match status" value="1"/>
</dbReference>
<evidence type="ECO:0000256" key="3">
    <source>
        <dbReference type="ARBA" id="ARBA00023315"/>
    </source>
</evidence>
<protein>
    <submittedName>
        <fullName evidence="4">Arginine N-succinyltransferase</fullName>
    </submittedName>
</protein>
<dbReference type="PANTHER" id="PTHR30420:SF1">
    <property type="entry name" value="ARGININE N-SUCCINYLTRANSFERASE"/>
    <property type="match status" value="1"/>
</dbReference>
<dbReference type="AlphaFoldDB" id="A0A248LJA5"/>
<name>A0A248LJA5_9NEIS</name>
<reference evidence="5" key="1">
    <citation type="submission" date="2017-06" db="EMBL/GenBank/DDBJ databases">
        <title>Whole genome sequence of Laribacter hongkongensis LHGZ1.</title>
        <authorList>
            <person name="Chen D."/>
            <person name="Wu H."/>
            <person name="Chen J."/>
        </authorList>
    </citation>
    <scope>NUCLEOTIDE SEQUENCE [LARGE SCALE GENOMIC DNA]</scope>
    <source>
        <strain evidence="5">LHGZ1</strain>
    </source>
</reference>
<dbReference type="OrthoDB" id="21121at2"/>
<dbReference type="GO" id="GO:0006527">
    <property type="term" value="P:L-arginine catabolic process"/>
    <property type="evidence" value="ECO:0007669"/>
    <property type="project" value="InterPro"/>
</dbReference>
<evidence type="ECO:0000313" key="4">
    <source>
        <dbReference type="EMBL" id="ASJ24837.1"/>
    </source>
</evidence>
<sequence length="345" mass="38536">MMLIRPVEPGDLDALVELSRVADAGRSMLQSNIEQLFVLIQRSCQSFAGELELADRRYVFALEDGQTGKLAGISGIEAALGLREPWYNYRVGTIVHASKELGIYSRHATLFLSNDHTGYSELTSLFLHPDYLSADSNNLLSKARFLFIAQYPELFGPVVTAEMRGYLDADGRSPFWEALGRHFFGLDFAYADSLTNAGEKAFVAELMPKYPVYTDFLPPEAQSVIARTHENSRAARAQFESEGLRFEGYVDIFDAGPTVQAHVQEIRAVRESREVKVKFVDSLPSGAVCDKWLVANHLREQFRAILIEAPLPDSGELLLLPEQAARLQVNEGNPVRIVACQPRWP</sequence>
<evidence type="ECO:0000313" key="5">
    <source>
        <dbReference type="Proteomes" id="UP000197424"/>
    </source>
</evidence>
<dbReference type="SUPFAM" id="SSF55729">
    <property type="entry name" value="Acyl-CoA N-acyltransferases (Nat)"/>
    <property type="match status" value="1"/>
</dbReference>
<dbReference type="InterPro" id="IPR007041">
    <property type="entry name" value="Arg_succinylTrfase_AstA/AruG"/>
</dbReference>
<dbReference type="Gene3D" id="2.40.40.20">
    <property type="match status" value="1"/>
</dbReference>
<evidence type="ECO:0000256" key="1">
    <source>
        <dbReference type="ARBA" id="ARBA00022503"/>
    </source>
</evidence>
<dbReference type="NCBIfam" id="TIGR03243">
    <property type="entry name" value="arg_catab_AOST"/>
    <property type="match status" value="1"/>
</dbReference>
<dbReference type="Proteomes" id="UP000197424">
    <property type="component" value="Chromosome"/>
</dbReference>
<proteinExistence type="predicted"/>
<gene>
    <name evidence="4" type="ORF">LHGZ1_2006</name>
</gene>